<keyword evidence="3" id="KW-1185">Reference proteome</keyword>
<evidence type="ECO:0000313" key="3">
    <source>
        <dbReference type="Proteomes" id="UP000294545"/>
    </source>
</evidence>
<accession>A0A4R1MQ33</accession>
<name>A0A4R1MQ33_9FIRM</name>
<dbReference type="RefSeq" id="WP_132282369.1">
    <property type="nucleotide sequence ID" value="NZ_SMGQ01000012.1"/>
</dbReference>
<dbReference type="EMBL" id="SMGQ01000012">
    <property type="protein sequence ID" value="TCK93464.1"/>
    <property type="molecule type" value="Genomic_DNA"/>
</dbReference>
<dbReference type="PANTHER" id="PTHR36836:SF1">
    <property type="entry name" value="COLANIC ACID BIOSYNTHESIS PROTEIN WCAK"/>
    <property type="match status" value="1"/>
</dbReference>
<comment type="caution">
    <text evidence="2">The sequence shown here is derived from an EMBL/GenBank/DDBJ whole genome shotgun (WGS) entry which is preliminary data.</text>
</comment>
<dbReference type="PANTHER" id="PTHR36836">
    <property type="entry name" value="COLANIC ACID BIOSYNTHESIS PROTEIN WCAK"/>
    <property type="match status" value="1"/>
</dbReference>
<dbReference type="AlphaFoldDB" id="A0A4R1MQ33"/>
<proteinExistence type="predicted"/>
<protein>
    <submittedName>
        <fullName evidence="2">Polysaccharide pyruvyl transferase CsaB</fullName>
    </submittedName>
</protein>
<evidence type="ECO:0000313" key="2">
    <source>
        <dbReference type="EMBL" id="TCK93464.1"/>
    </source>
</evidence>
<feature type="domain" description="Polysaccharide pyruvyl transferase" evidence="1">
    <location>
        <begin position="14"/>
        <end position="280"/>
    </location>
</feature>
<reference evidence="2 3" key="1">
    <citation type="submission" date="2019-03" db="EMBL/GenBank/DDBJ databases">
        <title>Genomic Encyclopedia of Type Strains, Phase IV (KMG-IV): sequencing the most valuable type-strain genomes for metagenomic binning, comparative biology and taxonomic classification.</title>
        <authorList>
            <person name="Goeker M."/>
        </authorList>
    </citation>
    <scope>NUCLEOTIDE SEQUENCE [LARGE SCALE GENOMIC DNA]</scope>
    <source>
        <strain evidence="2 3">DSM 24176</strain>
    </source>
</reference>
<gene>
    <name evidence="2" type="ORF">EDC19_1657</name>
</gene>
<dbReference type="Pfam" id="PF04230">
    <property type="entry name" value="PS_pyruv_trans"/>
    <property type="match status" value="1"/>
</dbReference>
<keyword evidence="2" id="KW-0808">Transferase</keyword>
<organism evidence="2 3">
    <name type="scientific">Natranaerovirga hydrolytica</name>
    <dbReference type="NCBI Taxonomy" id="680378"/>
    <lineage>
        <taxon>Bacteria</taxon>
        <taxon>Bacillati</taxon>
        <taxon>Bacillota</taxon>
        <taxon>Clostridia</taxon>
        <taxon>Lachnospirales</taxon>
        <taxon>Natranaerovirgaceae</taxon>
        <taxon>Natranaerovirga</taxon>
    </lineage>
</organism>
<dbReference type="InterPro" id="IPR019896">
    <property type="entry name" value="Polysacch_pyruvyl_Trfase_CsaB"/>
</dbReference>
<dbReference type="GO" id="GO:0016740">
    <property type="term" value="F:transferase activity"/>
    <property type="evidence" value="ECO:0007669"/>
    <property type="project" value="UniProtKB-KW"/>
</dbReference>
<dbReference type="NCBIfam" id="TIGR03609">
    <property type="entry name" value="S_layer_CsaB"/>
    <property type="match status" value="1"/>
</dbReference>
<evidence type="ECO:0000259" key="1">
    <source>
        <dbReference type="Pfam" id="PF04230"/>
    </source>
</evidence>
<dbReference type="InterPro" id="IPR007345">
    <property type="entry name" value="Polysacch_pyruvyl_Trfase"/>
</dbReference>
<sequence length="346" mass="39977">MKRVFVFGYYGFGNIGDEVTLKSIIDIIKDTSPYSKIDVLSYNSDLTSKNYKVNGVSRNKYFSIIKSIYQSDVVISGGGTLLQDITSNRSLMYYLLIIIIAKVLRKEVVFFSNGFGPVSNNKKLTRWVCNKVDDIILRDNDSKLAMESLGIHKAIAVTSDITFSLKGMDKKAEEKVAISLRPWKLERNFFDTMIHFVDYLLEKGYKVDLIAMEKESDRKVLNRIHTHFMKNNKVRIISSDQYMELFEAIGTSKFLIGMRLHANIFALINKRPIIALNYDPKVEALAKDFNQICIDIDKGFNMEQLQSSFEWLVKNQKDSIKNIENILKEKKRLLEYNKDVLKKKLK</sequence>
<dbReference type="Proteomes" id="UP000294545">
    <property type="component" value="Unassembled WGS sequence"/>
</dbReference>
<dbReference type="OrthoDB" id="3199616at2"/>